<reference evidence="3 4" key="1">
    <citation type="submission" date="2019-07" db="EMBL/GenBank/DDBJ databases">
        <title>Genomes of Cafeteria roenbergensis.</title>
        <authorList>
            <person name="Fischer M.G."/>
            <person name="Hackl T."/>
            <person name="Roman M."/>
        </authorList>
    </citation>
    <scope>NUCLEOTIDE SEQUENCE [LARGE SCALE GENOMIC DNA]</scope>
    <source>
        <strain evidence="3 4">RCC970-E3</strain>
    </source>
</reference>
<dbReference type="AlphaFoldDB" id="A0A5A8DED7"/>
<keyword evidence="2" id="KW-1133">Transmembrane helix</keyword>
<feature type="transmembrane region" description="Helical" evidence="2">
    <location>
        <begin position="21"/>
        <end position="42"/>
    </location>
</feature>
<evidence type="ECO:0000256" key="1">
    <source>
        <dbReference type="SAM" id="MobiDB-lite"/>
    </source>
</evidence>
<dbReference type="Proteomes" id="UP000324907">
    <property type="component" value="Unassembled WGS sequence"/>
</dbReference>
<evidence type="ECO:0000313" key="3">
    <source>
        <dbReference type="EMBL" id="KAA0162530.1"/>
    </source>
</evidence>
<keyword evidence="2" id="KW-0472">Membrane</keyword>
<comment type="caution">
    <text evidence="3">The sequence shown here is derived from an EMBL/GenBank/DDBJ whole genome shotgun (WGS) entry which is preliminary data.</text>
</comment>
<dbReference type="EMBL" id="VLTL01000080">
    <property type="protein sequence ID" value="KAA0162530.1"/>
    <property type="molecule type" value="Genomic_DNA"/>
</dbReference>
<evidence type="ECO:0000313" key="4">
    <source>
        <dbReference type="Proteomes" id="UP000324907"/>
    </source>
</evidence>
<gene>
    <name evidence="3" type="ORF">FNF28_04704</name>
</gene>
<feature type="region of interest" description="Disordered" evidence="1">
    <location>
        <begin position="543"/>
        <end position="574"/>
    </location>
</feature>
<name>A0A5A8DED7_CAFRO</name>
<keyword evidence="2" id="KW-0812">Transmembrane</keyword>
<sequence>MGIVQTLKGTLESKNGQMLMNCVLIAMGLYSSISMLLALFALEANSDDISNSFDNWRLKPLVSVAFVTSQASSSLETAECPTDHPENLNDVVFGGVSAGLCTCKSGAVWRDDGRNYFQYSSSGTCNTNQTKADCKSDSSIPAMTLPFWSNGLMVCGRRGGEAAIIGTAPFRERPVPKTTGTPCPTGYRLCGDASEAGEAICFPTSEPLCPISALATVPSSSFRPSDYRKRDVLPAGRRIVAGRVSGGRAPAVVNAKAGFRSVCVGQDDPYTYGTSSANVAGRLTVSFGGREVDDRYMTYSTLSQPNLLQYNFNASSNYCSSTGRSTVALANIGGPCSNSDSQCSAIKSRTVCEKLMSYTVGDSSAGSAELFFRREIKWAPSCPVPRKTLVENVDPLMEIVSFTQVVTGINIATNVIGILIYINLFINVCSGDSPCCPMSHEAEKALLKRGKTWVDTIMKLARIIPLGLLATKTFEVSEFWSGIAGVGCTDPTTQATLVFLSSKLATAYASYSVTLAIDCVSLLLSLYHVSKALCCPAADIDSEGTEEEQAAITDPKPDRPLTDEEGIAAAQRGS</sequence>
<accession>A0A5A8DED7</accession>
<evidence type="ECO:0000256" key="2">
    <source>
        <dbReference type="SAM" id="Phobius"/>
    </source>
</evidence>
<protein>
    <submittedName>
        <fullName evidence="3">Uncharacterized protein</fullName>
    </submittedName>
</protein>
<organism evidence="3 4">
    <name type="scientific">Cafeteria roenbergensis</name>
    <name type="common">Marine flagellate</name>
    <dbReference type="NCBI Taxonomy" id="33653"/>
    <lineage>
        <taxon>Eukaryota</taxon>
        <taxon>Sar</taxon>
        <taxon>Stramenopiles</taxon>
        <taxon>Bigyra</taxon>
        <taxon>Opalozoa</taxon>
        <taxon>Bicosoecida</taxon>
        <taxon>Cafeteriaceae</taxon>
        <taxon>Cafeteria</taxon>
    </lineage>
</organism>
<proteinExistence type="predicted"/>